<dbReference type="GO" id="GO:0006952">
    <property type="term" value="P:defense response"/>
    <property type="evidence" value="ECO:0007669"/>
    <property type="project" value="InterPro"/>
</dbReference>
<dbReference type="Proteomes" id="UP000077755">
    <property type="component" value="Chromosome 7"/>
</dbReference>
<keyword evidence="1" id="KW-0433">Leucine-rich repeat</keyword>
<evidence type="ECO:0000313" key="3">
    <source>
        <dbReference type="EMBL" id="WOH09196.1"/>
    </source>
</evidence>
<keyword evidence="4" id="KW-1185">Reference proteome</keyword>
<dbReference type="SUPFAM" id="SSF52058">
    <property type="entry name" value="L domain-like"/>
    <property type="match status" value="1"/>
</dbReference>
<dbReference type="AlphaFoldDB" id="A0AAF0XMH1"/>
<reference evidence="3" key="2">
    <citation type="submission" date="2022-03" db="EMBL/GenBank/DDBJ databases">
        <title>Draft title - Genomic analysis of global carrot germplasm unveils the trajectory of domestication and the origin of high carotenoid orange carrot.</title>
        <authorList>
            <person name="Iorizzo M."/>
            <person name="Ellison S."/>
            <person name="Senalik D."/>
            <person name="Macko-Podgorni A."/>
            <person name="Grzebelus D."/>
            <person name="Bostan H."/>
            <person name="Rolling W."/>
            <person name="Curaba J."/>
            <person name="Simon P."/>
        </authorList>
    </citation>
    <scope>NUCLEOTIDE SEQUENCE</scope>
    <source>
        <tissue evidence="3">Leaf</tissue>
    </source>
</reference>
<dbReference type="InterPro" id="IPR044974">
    <property type="entry name" value="Disease_R_plants"/>
</dbReference>
<accession>A0AAF0XMH1</accession>
<evidence type="ECO:0000256" key="2">
    <source>
        <dbReference type="ARBA" id="ARBA00022737"/>
    </source>
</evidence>
<gene>
    <name evidence="3" type="ORF">DCAR_0728651</name>
</gene>
<reference evidence="3" key="1">
    <citation type="journal article" date="2016" name="Nat. Genet.">
        <title>A high-quality carrot genome assembly provides new insights into carotenoid accumulation and asterid genome evolution.</title>
        <authorList>
            <person name="Iorizzo M."/>
            <person name="Ellison S."/>
            <person name="Senalik D."/>
            <person name="Zeng P."/>
            <person name="Satapoomin P."/>
            <person name="Huang J."/>
            <person name="Bowman M."/>
            <person name="Iovene M."/>
            <person name="Sanseverino W."/>
            <person name="Cavagnaro P."/>
            <person name="Yildiz M."/>
            <person name="Macko-Podgorni A."/>
            <person name="Moranska E."/>
            <person name="Grzebelus E."/>
            <person name="Grzebelus D."/>
            <person name="Ashrafi H."/>
            <person name="Zheng Z."/>
            <person name="Cheng S."/>
            <person name="Spooner D."/>
            <person name="Van Deynze A."/>
            <person name="Simon P."/>
        </authorList>
    </citation>
    <scope>NUCLEOTIDE SEQUENCE</scope>
    <source>
        <tissue evidence="3">Leaf</tissue>
    </source>
</reference>
<dbReference type="EMBL" id="CP093349">
    <property type="protein sequence ID" value="WOH09196.1"/>
    <property type="molecule type" value="Genomic_DNA"/>
</dbReference>
<dbReference type="Pfam" id="PF07725">
    <property type="entry name" value="LRR_3"/>
    <property type="match status" value="1"/>
</dbReference>
<dbReference type="InterPro" id="IPR011713">
    <property type="entry name" value="Leu-rich_rpt_3"/>
</dbReference>
<dbReference type="Gene3D" id="3.80.10.10">
    <property type="entry name" value="Ribonuclease Inhibitor"/>
    <property type="match status" value="1"/>
</dbReference>
<evidence type="ECO:0000313" key="4">
    <source>
        <dbReference type="Proteomes" id="UP000077755"/>
    </source>
</evidence>
<dbReference type="InterPro" id="IPR032675">
    <property type="entry name" value="LRR_dom_sf"/>
</dbReference>
<proteinExistence type="predicted"/>
<protein>
    <submittedName>
        <fullName evidence="3">Uncharacterized protein</fullName>
    </submittedName>
</protein>
<sequence length="181" mass="20727">MMSKLRFLYLKNVNLRGSFEQTFENLRWLRWECCALKCLPSDFCPQKLVTLKLPHSEMRSLWELNMVFEKLMTLDMSFSLDFTVTPDFTRLSRLETLNLKGCKSLRELHVSIGCLASLVSLNLGGCVNLRSLPHNISNLSALKSLNIDDCSALKRSLTEVNMWGLTVWKLPISIGRLSKLV</sequence>
<evidence type="ECO:0000256" key="1">
    <source>
        <dbReference type="ARBA" id="ARBA00022614"/>
    </source>
</evidence>
<dbReference type="PANTHER" id="PTHR11017:SF271">
    <property type="entry name" value="DISEASE RESISTANCE PROTEIN (TIR-NBS-LRR CLASS) FAMILY"/>
    <property type="match status" value="1"/>
</dbReference>
<organism evidence="3 4">
    <name type="scientific">Daucus carota subsp. sativus</name>
    <name type="common">Carrot</name>
    <dbReference type="NCBI Taxonomy" id="79200"/>
    <lineage>
        <taxon>Eukaryota</taxon>
        <taxon>Viridiplantae</taxon>
        <taxon>Streptophyta</taxon>
        <taxon>Embryophyta</taxon>
        <taxon>Tracheophyta</taxon>
        <taxon>Spermatophyta</taxon>
        <taxon>Magnoliopsida</taxon>
        <taxon>eudicotyledons</taxon>
        <taxon>Gunneridae</taxon>
        <taxon>Pentapetalae</taxon>
        <taxon>asterids</taxon>
        <taxon>campanulids</taxon>
        <taxon>Apiales</taxon>
        <taxon>Apiaceae</taxon>
        <taxon>Apioideae</taxon>
        <taxon>Scandiceae</taxon>
        <taxon>Daucinae</taxon>
        <taxon>Daucus</taxon>
        <taxon>Daucus sect. Daucus</taxon>
    </lineage>
</organism>
<dbReference type="PANTHER" id="PTHR11017">
    <property type="entry name" value="LEUCINE-RICH REPEAT-CONTAINING PROTEIN"/>
    <property type="match status" value="1"/>
</dbReference>
<keyword evidence="2" id="KW-0677">Repeat</keyword>
<name>A0AAF0XMH1_DAUCS</name>